<dbReference type="Proteomes" id="UP001359485">
    <property type="component" value="Unassembled WGS sequence"/>
</dbReference>
<keyword evidence="3" id="KW-1185">Reference proteome</keyword>
<name>A0ABR1B5M3_POLSC</name>
<evidence type="ECO:0000313" key="3">
    <source>
        <dbReference type="Proteomes" id="UP001359485"/>
    </source>
</evidence>
<feature type="coiled-coil region" evidence="1">
    <location>
        <begin position="4"/>
        <end position="95"/>
    </location>
</feature>
<evidence type="ECO:0000313" key="2">
    <source>
        <dbReference type="EMBL" id="KAK6635204.1"/>
    </source>
</evidence>
<keyword evidence="1" id="KW-0175">Coiled coil</keyword>
<comment type="caution">
    <text evidence="2">The sequence shown here is derived from an EMBL/GenBank/DDBJ whole genome shotgun (WGS) entry which is preliminary data.</text>
</comment>
<protein>
    <submittedName>
        <fullName evidence="2">Uncharacterized protein</fullName>
    </submittedName>
</protein>
<evidence type="ECO:0000256" key="1">
    <source>
        <dbReference type="SAM" id="Coils"/>
    </source>
</evidence>
<sequence>MSRYVLMQEQLDGLLEQIKRLNQINEAKDVRIKELERHRSIVYGSENAGLISTITELEDEIHNLKNQNRELTNVRRDSTKKIQELENLLEEERKLRLYSETLAKEVEQQCAKETLVRELTTELCQLQKDEIEIENKRILELQKKIKRLSKQMDSGVDVGGYSRKTNQAEKNLESVTNNPAIARDIHMNSVIRRLRAQLLELRDQFNSNPLVTEEDRKQKKNVDTWLAELGDVAEDLKDIQEIRKDLKQMKYEIEDRRKLSMFHHR</sequence>
<feature type="coiled-coil region" evidence="1">
    <location>
        <begin position="124"/>
        <end position="151"/>
    </location>
</feature>
<dbReference type="EMBL" id="JAWJWF010000003">
    <property type="protein sequence ID" value="KAK6635204.1"/>
    <property type="molecule type" value="Genomic_DNA"/>
</dbReference>
<reference evidence="2 3" key="1">
    <citation type="submission" date="2023-09" db="EMBL/GenBank/DDBJ databases">
        <title>Genomes of two closely related lineages of the louse Polyplax serrata with different host specificities.</title>
        <authorList>
            <person name="Martinu J."/>
            <person name="Tarabai H."/>
            <person name="Stefka J."/>
            <person name="Hypsa V."/>
        </authorList>
    </citation>
    <scope>NUCLEOTIDE SEQUENCE [LARGE SCALE GENOMIC DNA]</scope>
    <source>
        <strain evidence="2">98ZLc_SE</strain>
    </source>
</reference>
<organism evidence="2 3">
    <name type="scientific">Polyplax serrata</name>
    <name type="common">Common mouse louse</name>
    <dbReference type="NCBI Taxonomy" id="468196"/>
    <lineage>
        <taxon>Eukaryota</taxon>
        <taxon>Metazoa</taxon>
        <taxon>Ecdysozoa</taxon>
        <taxon>Arthropoda</taxon>
        <taxon>Hexapoda</taxon>
        <taxon>Insecta</taxon>
        <taxon>Pterygota</taxon>
        <taxon>Neoptera</taxon>
        <taxon>Paraneoptera</taxon>
        <taxon>Psocodea</taxon>
        <taxon>Troctomorpha</taxon>
        <taxon>Phthiraptera</taxon>
        <taxon>Anoplura</taxon>
        <taxon>Polyplacidae</taxon>
        <taxon>Polyplax</taxon>
    </lineage>
</organism>
<gene>
    <name evidence="2" type="ORF">RUM44_000455</name>
</gene>
<proteinExistence type="predicted"/>
<accession>A0ABR1B5M3</accession>